<evidence type="ECO:0000313" key="3">
    <source>
        <dbReference type="Proteomes" id="UP000566663"/>
    </source>
</evidence>
<proteinExistence type="predicted"/>
<dbReference type="SUPFAM" id="SSF55729">
    <property type="entry name" value="Acyl-CoA N-acyltransferases (Nat)"/>
    <property type="match status" value="1"/>
</dbReference>
<dbReference type="EMBL" id="JACHFZ010000002">
    <property type="protein sequence ID" value="MBB5291715.1"/>
    <property type="molecule type" value="Genomic_DNA"/>
</dbReference>
<organism evidence="2 3">
    <name type="scientific">Brevundimonas basaltis</name>
    <dbReference type="NCBI Taxonomy" id="472166"/>
    <lineage>
        <taxon>Bacteria</taxon>
        <taxon>Pseudomonadati</taxon>
        <taxon>Pseudomonadota</taxon>
        <taxon>Alphaproteobacteria</taxon>
        <taxon>Caulobacterales</taxon>
        <taxon>Caulobacteraceae</taxon>
        <taxon>Brevundimonas</taxon>
    </lineage>
</organism>
<dbReference type="InterPro" id="IPR050276">
    <property type="entry name" value="MshD_Acetyltransferase"/>
</dbReference>
<gene>
    <name evidence="2" type="ORF">HNQ67_001229</name>
</gene>
<dbReference type="PROSITE" id="PS51186">
    <property type="entry name" value="GNAT"/>
    <property type="match status" value="1"/>
</dbReference>
<reference evidence="2 3" key="1">
    <citation type="submission" date="2020-08" db="EMBL/GenBank/DDBJ databases">
        <title>Genomic Encyclopedia of Type Strains, Phase IV (KMG-IV): sequencing the most valuable type-strain genomes for metagenomic binning, comparative biology and taxonomic classification.</title>
        <authorList>
            <person name="Goeker M."/>
        </authorList>
    </citation>
    <scope>NUCLEOTIDE SEQUENCE [LARGE SCALE GENOMIC DNA]</scope>
    <source>
        <strain evidence="2 3">DSM 25335</strain>
    </source>
</reference>
<keyword evidence="2" id="KW-0012">Acyltransferase</keyword>
<dbReference type="RefSeq" id="WP_183253414.1">
    <property type="nucleotide sequence ID" value="NZ_BAAAFF010000005.1"/>
</dbReference>
<keyword evidence="3" id="KW-1185">Reference proteome</keyword>
<accession>A0A7W8HZ94</accession>
<keyword evidence="2" id="KW-0808">Transferase</keyword>
<dbReference type="Pfam" id="PF00583">
    <property type="entry name" value="Acetyltransf_1"/>
    <property type="match status" value="1"/>
</dbReference>
<dbReference type="InterPro" id="IPR000182">
    <property type="entry name" value="GNAT_dom"/>
</dbReference>
<comment type="caution">
    <text evidence="2">The sequence shown here is derived from an EMBL/GenBank/DDBJ whole genome shotgun (WGS) entry which is preliminary data.</text>
</comment>
<evidence type="ECO:0000313" key="2">
    <source>
        <dbReference type="EMBL" id="MBB5291715.1"/>
    </source>
</evidence>
<name>A0A7W8HZ94_9CAUL</name>
<dbReference type="GO" id="GO:0008999">
    <property type="term" value="F:protein-N-terminal-alanine acetyltransferase activity"/>
    <property type="evidence" value="ECO:0007669"/>
    <property type="project" value="UniProtKB-EC"/>
</dbReference>
<sequence>MTGGDPGGDTGRDQTERAARFAAIHAEAFAGPNEAAWSEAAFADLLAQAGVFALDSADGFILMRAAADEAEILTLAVRPGARRGGQGTRLVGDGVLAAAARGAARVFLEVAEDNAAARALYARAGFAEAGRRPAYYAGADGGRRDALILVLNLPGTLP</sequence>
<dbReference type="PANTHER" id="PTHR43617">
    <property type="entry name" value="L-AMINO ACID N-ACETYLTRANSFERASE"/>
    <property type="match status" value="1"/>
</dbReference>
<protein>
    <submittedName>
        <fullName evidence="2">Ribosomal-protein-alanine N-acetyltransferase</fullName>
        <ecNumber evidence="2">2.3.1.267</ecNumber>
    </submittedName>
</protein>
<dbReference type="EC" id="2.3.1.267" evidence="2"/>
<dbReference type="Gene3D" id="3.40.630.30">
    <property type="match status" value="1"/>
</dbReference>
<dbReference type="AlphaFoldDB" id="A0A7W8HZ94"/>
<dbReference type="Proteomes" id="UP000566663">
    <property type="component" value="Unassembled WGS sequence"/>
</dbReference>
<feature type="domain" description="N-acetyltransferase" evidence="1">
    <location>
        <begin position="9"/>
        <end position="154"/>
    </location>
</feature>
<evidence type="ECO:0000259" key="1">
    <source>
        <dbReference type="PROSITE" id="PS51186"/>
    </source>
</evidence>
<dbReference type="InterPro" id="IPR016181">
    <property type="entry name" value="Acyl_CoA_acyltransferase"/>
</dbReference>